<comment type="caution">
    <text evidence="1">The sequence shown here is derived from an EMBL/GenBank/DDBJ whole genome shotgun (WGS) entry which is preliminary data.</text>
</comment>
<sequence>MSRIHSRRKPLVFLVLLVSFILIHYYTSSTCTGTSRFPFDILSFSSHGGSPNSPGGGLFPFFNRPTTAQFPLEAWPSVFPEKDTMHPEEWNEKVLQELERCRTEGNCRENQEKVALFASHQWVDGFFKGWRGGEGVWAVSVAKALHQLGYSLLICETEWEEALKWHRRVPEIKVMVMQDMDECLYRSEGKCLKSESNPDGLPRWKPSRMITDSNLLLRSRPPLPAYFPWQFQSYPWHFPPFWAHPDLVRFWWQFFPSFDTELDRRWIVSSERNPEEPETDIDKHLLLPYSIEAECALATFTPPHERAHTAWMLGKQATYLHSDPLTAFAWNKSYFEIASRDPRLGGHSGSPLTPIPGVTNVFPLNPIAFRDEVGASKMMVGLGRPSLSPSPYLGLCQGTPFLNPIMKWDKEHPEDRMQWDTQHNTLKFYDPPLVYNVFSHDYEGFVEALQGAIANPMTEGFLEPTRSEHAVREGVTMLMETDWEAEARDVRTRRETEENRVYNWSF</sequence>
<dbReference type="AlphaFoldDB" id="A0A427YME0"/>
<gene>
    <name evidence="1" type="ORF">EHS25_008635</name>
</gene>
<organism evidence="1 2">
    <name type="scientific">Saitozyma podzolica</name>
    <dbReference type="NCBI Taxonomy" id="1890683"/>
    <lineage>
        <taxon>Eukaryota</taxon>
        <taxon>Fungi</taxon>
        <taxon>Dikarya</taxon>
        <taxon>Basidiomycota</taxon>
        <taxon>Agaricomycotina</taxon>
        <taxon>Tremellomycetes</taxon>
        <taxon>Tremellales</taxon>
        <taxon>Trimorphomycetaceae</taxon>
        <taxon>Saitozyma</taxon>
    </lineage>
</organism>
<proteinExistence type="predicted"/>
<dbReference type="STRING" id="1890683.A0A427YME0"/>
<evidence type="ECO:0000313" key="1">
    <source>
        <dbReference type="EMBL" id="RSH92220.1"/>
    </source>
</evidence>
<accession>A0A427YME0</accession>
<dbReference type="OrthoDB" id="2113294at2759"/>
<dbReference type="Proteomes" id="UP000279259">
    <property type="component" value="Unassembled WGS sequence"/>
</dbReference>
<evidence type="ECO:0000313" key="2">
    <source>
        <dbReference type="Proteomes" id="UP000279259"/>
    </source>
</evidence>
<dbReference type="EMBL" id="RSCD01000006">
    <property type="protein sequence ID" value="RSH92220.1"/>
    <property type="molecule type" value="Genomic_DNA"/>
</dbReference>
<protein>
    <submittedName>
        <fullName evidence="1">Uncharacterized protein</fullName>
    </submittedName>
</protein>
<keyword evidence="2" id="KW-1185">Reference proteome</keyword>
<name>A0A427YME0_9TREE</name>
<reference evidence="1 2" key="1">
    <citation type="submission" date="2018-11" db="EMBL/GenBank/DDBJ databases">
        <title>Genome sequence of Saitozyma podzolica DSM 27192.</title>
        <authorList>
            <person name="Aliyu H."/>
            <person name="Gorte O."/>
            <person name="Ochsenreither K."/>
        </authorList>
    </citation>
    <scope>NUCLEOTIDE SEQUENCE [LARGE SCALE GENOMIC DNA]</scope>
    <source>
        <strain evidence="1 2">DSM 27192</strain>
    </source>
</reference>